<dbReference type="AlphaFoldDB" id="A0A9P8JRU6"/>
<evidence type="ECO:0000313" key="2">
    <source>
        <dbReference type="EMBL" id="KAG9978173.1"/>
    </source>
</evidence>
<evidence type="ECO:0000256" key="1">
    <source>
        <dbReference type="SAM" id="MobiDB-lite"/>
    </source>
</evidence>
<reference evidence="2" key="1">
    <citation type="journal article" date="2021" name="J Fungi (Basel)">
        <title>Virulence traits and population genomics of the black yeast Aureobasidium melanogenum.</title>
        <authorList>
            <person name="Cernosa A."/>
            <person name="Sun X."/>
            <person name="Gostincar C."/>
            <person name="Fang C."/>
            <person name="Gunde-Cimerman N."/>
            <person name="Song Z."/>
        </authorList>
    </citation>
    <scope>NUCLEOTIDE SEQUENCE</scope>
    <source>
        <strain evidence="2">EXF-9298</strain>
    </source>
</reference>
<reference evidence="2" key="2">
    <citation type="submission" date="2021-08" db="EMBL/GenBank/DDBJ databases">
        <authorList>
            <person name="Gostincar C."/>
            <person name="Sun X."/>
            <person name="Song Z."/>
            <person name="Gunde-Cimerman N."/>
        </authorList>
    </citation>
    <scope>NUCLEOTIDE SEQUENCE</scope>
    <source>
        <strain evidence="2">EXF-9298</strain>
    </source>
</reference>
<protein>
    <submittedName>
        <fullName evidence="2">Uncharacterized protein</fullName>
    </submittedName>
</protein>
<accession>A0A9P8JRU6</accession>
<evidence type="ECO:0000313" key="3">
    <source>
        <dbReference type="Proteomes" id="UP000729357"/>
    </source>
</evidence>
<feature type="region of interest" description="Disordered" evidence="1">
    <location>
        <begin position="9"/>
        <end position="41"/>
    </location>
</feature>
<sequence length="869" mass="97516">MYTIPIQRQVRARRSRHPSKYRSKRRPGRFEDSSDSHVPSLSLDLSDGQWSQLRTAAQEFQGRQSAQSWSISANAPFEQEADDLEISRILAATSMSLGFDGSRDEDISPMSEHALDCRARMLVNATPGTQLANLLPRGRTCIIIAQYPGTNQVRVRGLKSGNPFVIDMPATNLRVLPENRENTVGYPCEIVNRSWTVPSTDRNPENRTLHFEVGENGIITDVDAALWLARVVIPSRKDYTGVVVNGFIELDNVRVGSRKYGHLGVRFRNRAPAITITNIGPQTSSPYPLTKYYFDLYTALLQNSSPLGLPDSFSIDMNDPQGRYTLCHELADGVNRAGLTAIFGGPTFNNFTFRQIRDRARPVTTDLNTTGGVYGRRLTEFSEKSARAFDDVLAYVGKASLFGRRKHGYNSDPWDTKNPSYNGRHFTAIREAGKREMFILMDIPVNHRNFQNMIVYGEQAMLCLLQTYRGDVLSSGQALPQAANATTAVGAVSYFAAAKTDSAVIHNIATQVGAQHSMPGGVLRPGFGATDGLNYSSPLLETKANEKTPIVKLDLPDREIFLRPPIKMNALGQVWWLNHTRADGRTIDTFQVGLSNEERRRIPKDVNIYPAWEMMKNGIAHTVPYFRLPEITTWTGAEEIKTLACKIVWRGADSWKQMYLQVKRNAHVADGTVRGTAGNYDDGFSMLHYLKREVVHPPHPWMHRNQTARILVPELDHLSQTISIDYDLRPLRQVPTSTLKSTATVATEMTNAGLRNVGAARGTAFTGGRRKRCDNCFNRDKAFQRVNLTADMIKRINQHDVCEFTLDPQGNICNDCWNTGLVCSYTTKDELVRRKDAYFGVLHMEPANLEATQVYDINDPGFDRFQIDE</sequence>
<feature type="compositionally biased region" description="Basic residues" evidence="1">
    <location>
        <begin position="10"/>
        <end position="27"/>
    </location>
</feature>
<name>A0A9P8JRU6_AURME</name>
<comment type="caution">
    <text evidence="2">The sequence shown here is derived from an EMBL/GenBank/DDBJ whole genome shotgun (WGS) entry which is preliminary data.</text>
</comment>
<feature type="non-terminal residue" evidence="2">
    <location>
        <position position="869"/>
    </location>
</feature>
<keyword evidence="3" id="KW-1185">Reference proteome</keyword>
<proteinExistence type="predicted"/>
<dbReference type="EMBL" id="JAHFXS010001326">
    <property type="protein sequence ID" value="KAG9978173.1"/>
    <property type="molecule type" value="Genomic_DNA"/>
</dbReference>
<dbReference type="Proteomes" id="UP000729357">
    <property type="component" value="Unassembled WGS sequence"/>
</dbReference>
<gene>
    <name evidence="2" type="ORF">KCU98_g9595</name>
</gene>
<organism evidence="2 3">
    <name type="scientific">Aureobasidium melanogenum</name>
    <name type="common">Aureobasidium pullulans var. melanogenum</name>
    <dbReference type="NCBI Taxonomy" id="46634"/>
    <lineage>
        <taxon>Eukaryota</taxon>
        <taxon>Fungi</taxon>
        <taxon>Dikarya</taxon>
        <taxon>Ascomycota</taxon>
        <taxon>Pezizomycotina</taxon>
        <taxon>Dothideomycetes</taxon>
        <taxon>Dothideomycetidae</taxon>
        <taxon>Dothideales</taxon>
        <taxon>Saccotheciaceae</taxon>
        <taxon>Aureobasidium</taxon>
    </lineage>
</organism>